<name>A0ABT4YMV8_9VIBR</name>
<keyword evidence="2" id="KW-1185">Reference proteome</keyword>
<evidence type="ECO:0000313" key="1">
    <source>
        <dbReference type="EMBL" id="MDB1122399.1"/>
    </source>
</evidence>
<dbReference type="Proteomes" id="UP001210678">
    <property type="component" value="Unassembled WGS sequence"/>
</dbReference>
<protein>
    <submittedName>
        <fullName evidence="1">Type II toxin-antitoxin system RelB/DinJ family antitoxin</fullName>
    </submittedName>
</protein>
<dbReference type="EMBL" id="JAQLOI010000001">
    <property type="protein sequence ID" value="MDB1122399.1"/>
    <property type="molecule type" value="Genomic_DNA"/>
</dbReference>
<reference evidence="1 2" key="1">
    <citation type="submission" date="2023-01" db="EMBL/GenBank/DDBJ databases">
        <title>Vibrio sp. KJ40-1 sp.nov, isolated from marine algae.</title>
        <authorList>
            <person name="Butt M."/>
            <person name="Kim J.M.J."/>
            <person name="Jeon C.O.C."/>
        </authorList>
    </citation>
    <scope>NUCLEOTIDE SEQUENCE [LARGE SCALE GENOMIC DNA]</scope>
    <source>
        <strain evidence="1 2">KJ40-1</strain>
    </source>
</reference>
<accession>A0ABT4YMV8</accession>
<evidence type="ECO:0000313" key="2">
    <source>
        <dbReference type="Proteomes" id="UP001210678"/>
    </source>
</evidence>
<comment type="caution">
    <text evidence="1">The sequence shown here is derived from an EMBL/GenBank/DDBJ whole genome shotgun (WGS) entry which is preliminary data.</text>
</comment>
<proteinExistence type="predicted"/>
<organism evidence="1 2">
    <name type="scientific">Vibrio algarum</name>
    <dbReference type="NCBI Taxonomy" id="3020714"/>
    <lineage>
        <taxon>Bacteria</taxon>
        <taxon>Pseudomonadati</taxon>
        <taxon>Pseudomonadota</taxon>
        <taxon>Gammaproteobacteria</taxon>
        <taxon>Vibrionales</taxon>
        <taxon>Vibrionaceae</taxon>
        <taxon>Vibrio</taxon>
    </lineage>
</organism>
<sequence length="93" mass="11082">MDTRVQFRINEEIKSLAQKAIERKGGTLSDVCRKLAEDLAREQRQFEDHDSWLTSQINAAFDKYERGEAKFHYHKEAEIIMEERKNKIRDEVL</sequence>
<gene>
    <name evidence="1" type="ORF">PGX00_01030</name>
</gene>
<dbReference type="RefSeq" id="WP_272132120.1">
    <property type="nucleotide sequence ID" value="NZ_JAQLOI010000001.1"/>
</dbReference>